<proteinExistence type="predicted"/>
<evidence type="ECO:0000313" key="1">
    <source>
        <dbReference type="EMBL" id="QDU67001.1"/>
    </source>
</evidence>
<reference evidence="1 2" key="1">
    <citation type="submission" date="2019-02" db="EMBL/GenBank/DDBJ databases">
        <title>Deep-cultivation of Planctomycetes and their phenomic and genomic characterization uncovers novel biology.</title>
        <authorList>
            <person name="Wiegand S."/>
            <person name="Jogler M."/>
            <person name="Boedeker C."/>
            <person name="Pinto D."/>
            <person name="Vollmers J."/>
            <person name="Rivas-Marin E."/>
            <person name="Kohn T."/>
            <person name="Peeters S.H."/>
            <person name="Heuer A."/>
            <person name="Rast P."/>
            <person name="Oberbeckmann S."/>
            <person name="Bunk B."/>
            <person name="Jeske O."/>
            <person name="Meyerdierks A."/>
            <person name="Storesund J.E."/>
            <person name="Kallscheuer N."/>
            <person name="Luecker S."/>
            <person name="Lage O.M."/>
            <person name="Pohl T."/>
            <person name="Merkel B.J."/>
            <person name="Hornburger P."/>
            <person name="Mueller R.-W."/>
            <person name="Bruemmer F."/>
            <person name="Labrenz M."/>
            <person name="Spormann A.M."/>
            <person name="Op den Camp H."/>
            <person name="Overmann J."/>
            <person name="Amann R."/>
            <person name="Jetten M.S.M."/>
            <person name="Mascher T."/>
            <person name="Medema M.H."/>
            <person name="Devos D.P."/>
            <person name="Kaster A.-K."/>
            <person name="Ovreas L."/>
            <person name="Rohde M."/>
            <person name="Galperin M.Y."/>
            <person name="Jogler C."/>
        </authorList>
    </citation>
    <scope>NUCLEOTIDE SEQUENCE [LARGE SCALE GENOMIC DNA]</scope>
    <source>
        <strain evidence="1 2">Pla133</strain>
    </source>
</reference>
<keyword evidence="2" id="KW-1185">Reference proteome</keyword>
<dbReference type="Proteomes" id="UP000316921">
    <property type="component" value="Chromosome"/>
</dbReference>
<organism evidence="1 2">
    <name type="scientific">Engelhardtia mirabilis</name>
    <dbReference type="NCBI Taxonomy" id="2528011"/>
    <lineage>
        <taxon>Bacteria</taxon>
        <taxon>Pseudomonadati</taxon>
        <taxon>Planctomycetota</taxon>
        <taxon>Planctomycetia</taxon>
        <taxon>Planctomycetia incertae sedis</taxon>
        <taxon>Engelhardtia</taxon>
    </lineage>
</organism>
<evidence type="ECO:0000313" key="2">
    <source>
        <dbReference type="Proteomes" id="UP000316921"/>
    </source>
</evidence>
<protein>
    <submittedName>
        <fullName evidence="1">Uncharacterized protein</fullName>
    </submittedName>
</protein>
<dbReference type="EMBL" id="CP036287">
    <property type="protein sequence ID" value="QDU67001.1"/>
    <property type="molecule type" value="Genomic_DNA"/>
</dbReference>
<name>A0A518BJ42_9BACT</name>
<accession>A0A518BJ42</accession>
<dbReference type="AlphaFoldDB" id="A0A518BJ42"/>
<dbReference type="RefSeq" id="WP_145064795.1">
    <property type="nucleotide sequence ID" value="NZ_CP036287.1"/>
</dbReference>
<sequence length="229" mass="25688">MALHQLHASRSRGRANDLLTTLLACGAALLASCSAPRPTPEAWLDVGFRTPEQCFRTFQTAFATDQEDLEYRCLATSMKLREGIDSATYRIARDELLSSTPGLKRVAAAKVRRSWPVGADRWALVAEVKVLWIHRFLLVELVTEEFFELYVGERRVLDGAVDLGRNLFLDESEGKPLLWAWVDVEDPLGLATPVDPDAVDELRVGREWKIDSLLPLEREQAEELIAKGS</sequence>
<dbReference type="KEGG" id="pbap:Pla133_20780"/>
<gene>
    <name evidence="1" type="ORF">Pla133_20780</name>
</gene>